<feature type="region of interest" description="Disordered" evidence="1">
    <location>
        <begin position="127"/>
        <end position="156"/>
    </location>
</feature>
<dbReference type="RefSeq" id="WP_131508974.1">
    <property type="nucleotide sequence ID" value="NZ_BAAAGF010000005.1"/>
</dbReference>
<feature type="region of interest" description="Disordered" evidence="1">
    <location>
        <begin position="78"/>
        <end position="114"/>
    </location>
</feature>
<keyword evidence="4" id="KW-1185">Reference proteome</keyword>
<sequence length="156" mass="18738">MKKAIIIALALVAFQANAQERKKDFKKGERKERMEMMKDLTPEEFATLQTKRMTLELDLTEKQQEQMQAIHLEEAQLRKAQMEERQKLKDSDDAEKPSKDEMVKRMNDRLDHQIEVKQKVKNILNAEQFEKWEESKAKHKDKRGKRKMMKKEHNRD</sequence>
<accession>A0ABN1JY30</accession>
<organism evidence="3 4">
    <name type="scientific">Gaetbulibacter jejuensis</name>
    <dbReference type="NCBI Taxonomy" id="584607"/>
    <lineage>
        <taxon>Bacteria</taxon>
        <taxon>Pseudomonadati</taxon>
        <taxon>Bacteroidota</taxon>
        <taxon>Flavobacteriia</taxon>
        <taxon>Flavobacteriales</taxon>
        <taxon>Flavobacteriaceae</taxon>
        <taxon>Gaetbulibacter</taxon>
    </lineage>
</organism>
<feature type="signal peptide" evidence="2">
    <location>
        <begin position="1"/>
        <end position="18"/>
    </location>
</feature>
<dbReference type="Proteomes" id="UP001500736">
    <property type="component" value="Unassembled WGS sequence"/>
</dbReference>
<feature type="compositionally biased region" description="Basic residues" evidence="1">
    <location>
        <begin position="137"/>
        <end position="150"/>
    </location>
</feature>
<comment type="caution">
    <text evidence="3">The sequence shown here is derived from an EMBL/GenBank/DDBJ whole genome shotgun (WGS) entry which is preliminary data.</text>
</comment>
<proteinExistence type="predicted"/>
<evidence type="ECO:0000256" key="1">
    <source>
        <dbReference type="SAM" id="MobiDB-lite"/>
    </source>
</evidence>
<evidence type="ECO:0008006" key="5">
    <source>
        <dbReference type="Google" id="ProtNLM"/>
    </source>
</evidence>
<evidence type="ECO:0000313" key="4">
    <source>
        <dbReference type="Proteomes" id="UP001500736"/>
    </source>
</evidence>
<reference evidence="3 4" key="1">
    <citation type="journal article" date="2019" name="Int. J. Syst. Evol. Microbiol.">
        <title>The Global Catalogue of Microorganisms (GCM) 10K type strain sequencing project: providing services to taxonomists for standard genome sequencing and annotation.</title>
        <authorList>
            <consortium name="The Broad Institute Genomics Platform"/>
            <consortium name="The Broad Institute Genome Sequencing Center for Infectious Disease"/>
            <person name="Wu L."/>
            <person name="Ma J."/>
        </authorList>
    </citation>
    <scope>NUCLEOTIDE SEQUENCE [LARGE SCALE GENOMIC DNA]</scope>
    <source>
        <strain evidence="3 4">JCM 15976</strain>
    </source>
</reference>
<name>A0ABN1JY30_9FLAO</name>
<gene>
    <name evidence="3" type="ORF">GCM10009431_28240</name>
</gene>
<dbReference type="EMBL" id="BAAAGF010000005">
    <property type="protein sequence ID" value="GAA0749058.1"/>
    <property type="molecule type" value="Genomic_DNA"/>
</dbReference>
<feature type="chain" id="PRO_5045704494" description="LTXXQ motif family protein" evidence="2">
    <location>
        <begin position="19"/>
        <end position="156"/>
    </location>
</feature>
<dbReference type="Gene3D" id="1.20.120.1490">
    <property type="match status" value="1"/>
</dbReference>
<evidence type="ECO:0000313" key="3">
    <source>
        <dbReference type="EMBL" id="GAA0749058.1"/>
    </source>
</evidence>
<evidence type="ECO:0000256" key="2">
    <source>
        <dbReference type="SAM" id="SignalP"/>
    </source>
</evidence>
<protein>
    <recommendedName>
        <fullName evidence="5">LTXXQ motif family protein</fullName>
    </recommendedName>
</protein>
<keyword evidence="2" id="KW-0732">Signal</keyword>